<evidence type="ECO:0000313" key="2">
    <source>
        <dbReference type="EMBL" id="RMH92949.1"/>
    </source>
</evidence>
<accession>A0A3M2HZU2</accession>
<protein>
    <submittedName>
        <fullName evidence="2">DUF1579 domain-containing protein</fullName>
    </submittedName>
</protein>
<feature type="region of interest" description="Disordered" evidence="1">
    <location>
        <begin position="1"/>
        <end position="25"/>
    </location>
</feature>
<keyword evidence="3" id="KW-1185">Reference proteome</keyword>
<dbReference type="EMBL" id="RFLY01000008">
    <property type="protein sequence ID" value="RMH92949.1"/>
    <property type="molecule type" value="Genomic_DNA"/>
</dbReference>
<evidence type="ECO:0000256" key="1">
    <source>
        <dbReference type="SAM" id="MobiDB-lite"/>
    </source>
</evidence>
<reference evidence="2 3" key="1">
    <citation type="submission" date="2018-10" db="EMBL/GenBank/DDBJ databases">
        <title>Proposal of Lysobacter pythonis sp. nov. isolated from royal pythons (Python regius).</title>
        <authorList>
            <person name="Hans-Juergen B."/>
            <person name="Huptas C."/>
            <person name="Sandra B."/>
            <person name="Igor L."/>
            <person name="Joachim S."/>
            <person name="Siegfried S."/>
            <person name="Mareike W."/>
            <person name="Peter K."/>
        </authorList>
    </citation>
    <scope>NUCLEOTIDE SEQUENCE [LARGE SCALE GENOMIC DNA]</scope>
    <source>
        <strain evidence="2 3">4284/11</strain>
    </source>
</reference>
<dbReference type="InterPro" id="IPR011473">
    <property type="entry name" value="DUF1579"/>
</dbReference>
<comment type="caution">
    <text evidence="2">The sequence shown here is derived from an EMBL/GenBank/DDBJ whole genome shotgun (WGS) entry which is preliminary data.</text>
</comment>
<dbReference type="Proteomes" id="UP000275012">
    <property type="component" value="Unassembled WGS sequence"/>
</dbReference>
<dbReference type="Pfam" id="PF07617">
    <property type="entry name" value="DUF1579"/>
    <property type="match status" value="1"/>
</dbReference>
<organism evidence="2 3">
    <name type="scientific">Solilutibacter pythonis</name>
    <dbReference type="NCBI Taxonomy" id="2483112"/>
    <lineage>
        <taxon>Bacteria</taxon>
        <taxon>Pseudomonadati</taxon>
        <taxon>Pseudomonadota</taxon>
        <taxon>Gammaproteobacteria</taxon>
        <taxon>Lysobacterales</taxon>
        <taxon>Lysobacteraceae</taxon>
        <taxon>Solilutibacter</taxon>
    </lineage>
</organism>
<gene>
    <name evidence="2" type="ORF">EBB59_06895</name>
</gene>
<dbReference type="AlphaFoldDB" id="A0A3M2HZU2"/>
<proteinExistence type="predicted"/>
<name>A0A3M2HZU2_9GAMM</name>
<evidence type="ECO:0000313" key="3">
    <source>
        <dbReference type="Proteomes" id="UP000275012"/>
    </source>
</evidence>
<feature type="compositionally biased region" description="Polar residues" evidence="1">
    <location>
        <begin position="1"/>
        <end position="16"/>
    </location>
</feature>
<sequence length="172" mass="19372">MPALSSGSVSKESPMSLSPKAGPGHQRLRRFIGAWSGPERANAGDAPASTGHVRFQPDVEGLVLLQEYRQEVEGRIVFRGHGVMTIAPDSGDVLWWWFDSHDMPPLTPAHGRWEGETLIFEHETPQLALRHRYAFDGADRYRFSVEVRRPGETGFEPFLDADYRHERLGLHA</sequence>